<gene>
    <name evidence="2" type="ORF">BWQ96_09961</name>
</gene>
<dbReference type="Proteomes" id="UP000247409">
    <property type="component" value="Unassembled WGS sequence"/>
</dbReference>
<name>A0A2V3IGQ8_9FLOR</name>
<sequence length="314" mass="34825">MYKFMSDKTLTTGPKFVFRSALTFLRETHTWNMILQSQQMLVGVRCQNQSDEVGPTSNQSTGPGQQHAESQDRSTVHRRPTGTKRALEVSNQVAALNKGAERIDKMAATSMKWTKGAGEMLGVDKQRALIELFSMSGTDPQLREKCLMLKQRKALLELEQELREGTGPQNTDSYALTADKEEPVDDAGHRTEHQPVLLTKKTISVDKIGNINVLGTEHGRNELCSGAQIDLGQSDVSPTNVTQGKERNGICFKSIETRTENGSRGISQTSNIPSLLNQYIVCLCHAVTRCKSLDSWLVLGRKAMVLRIRESSMC</sequence>
<dbReference type="AlphaFoldDB" id="A0A2V3IGQ8"/>
<feature type="compositionally biased region" description="Polar residues" evidence="1">
    <location>
        <begin position="48"/>
        <end position="68"/>
    </location>
</feature>
<keyword evidence="3" id="KW-1185">Reference proteome</keyword>
<protein>
    <submittedName>
        <fullName evidence="2">Uncharacterized protein</fullName>
    </submittedName>
</protein>
<evidence type="ECO:0000313" key="2">
    <source>
        <dbReference type="EMBL" id="PXF40330.1"/>
    </source>
</evidence>
<proteinExistence type="predicted"/>
<evidence type="ECO:0000256" key="1">
    <source>
        <dbReference type="SAM" id="MobiDB-lite"/>
    </source>
</evidence>
<dbReference type="EMBL" id="NBIV01000312">
    <property type="protein sequence ID" value="PXF40330.1"/>
    <property type="molecule type" value="Genomic_DNA"/>
</dbReference>
<accession>A0A2V3IGQ8</accession>
<comment type="caution">
    <text evidence="2">The sequence shown here is derived from an EMBL/GenBank/DDBJ whole genome shotgun (WGS) entry which is preliminary data.</text>
</comment>
<organism evidence="2 3">
    <name type="scientific">Gracilariopsis chorda</name>
    <dbReference type="NCBI Taxonomy" id="448386"/>
    <lineage>
        <taxon>Eukaryota</taxon>
        <taxon>Rhodophyta</taxon>
        <taxon>Florideophyceae</taxon>
        <taxon>Rhodymeniophycidae</taxon>
        <taxon>Gracilariales</taxon>
        <taxon>Gracilariaceae</taxon>
        <taxon>Gracilariopsis</taxon>
    </lineage>
</organism>
<feature type="region of interest" description="Disordered" evidence="1">
    <location>
        <begin position="48"/>
        <end position="86"/>
    </location>
</feature>
<evidence type="ECO:0000313" key="3">
    <source>
        <dbReference type="Proteomes" id="UP000247409"/>
    </source>
</evidence>
<reference evidence="2 3" key="1">
    <citation type="journal article" date="2018" name="Mol. Biol. Evol.">
        <title>Analysis of the draft genome of the red seaweed Gracilariopsis chorda provides insights into genome size evolution in Rhodophyta.</title>
        <authorList>
            <person name="Lee J."/>
            <person name="Yang E.C."/>
            <person name="Graf L."/>
            <person name="Yang J.H."/>
            <person name="Qiu H."/>
            <person name="Zel Zion U."/>
            <person name="Chan C.X."/>
            <person name="Stephens T.G."/>
            <person name="Weber A.P.M."/>
            <person name="Boo G.H."/>
            <person name="Boo S.M."/>
            <person name="Kim K.M."/>
            <person name="Shin Y."/>
            <person name="Jung M."/>
            <person name="Lee S.J."/>
            <person name="Yim H.S."/>
            <person name="Lee J.H."/>
            <person name="Bhattacharya D."/>
            <person name="Yoon H.S."/>
        </authorList>
    </citation>
    <scope>NUCLEOTIDE SEQUENCE [LARGE SCALE GENOMIC DNA]</scope>
    <source>
        <strain evidence="2 3">SKKU-2015</strain>
        <tissue evidence="2">Whole body</tissue>
    </source>
</reference>